<dbReference type="InterPro" id="IPR058739">
    <property type="entry name" value="NicX"/>
</dbReference>
<dbReference type="PANTHER" id="PTHR34448:SF1">
    <property type="entry name" value="BLL6088 PROTEIN"/>
    <property type="match status" value="1"/>
</dbReference>
<evidence type="ECO:0000313" key="3">
    <source>
        <dbReference type="EMBL" id="GAH72770.1"/>
    </source>
</evidence>
<evidence type="ECO:0000256" key="1">
    <source>
        <dbReference type="ARBA" id="ARBA00022723"/>
    </source>
</evidence>
<feature type="non-terminal residue" evidence="3">
    <location>
        <position position="260"/>
    </location>
</feature>
<organism evidence="3">
    <name type="scientific">marine sediment metagenome</name>
    <dbReference type="NCBI Taxonomy" id="412755"/>
    <lineage>
        <taxon>unclassified sequences</taxon>
        <taxon>metagenomes</taxon>
        <taxon>ecological metagenomes</taxon>
    </lineage>
</organism>
<accession>X1IU18</accession>
<dbReference type="AlphaFoldDB" id="X1IU18"/>
<dbReference type="PANTHER" id="PTHR34448">
    <property type="entry name" value="AMINOPEPTIDASE"/>
    <property type="match status" value="1"/>
</dbReference>
<dbReference type="GO" id="GO:0046872">
    <property type="term" value="F:metal ion binding"/>
    <property type="evidence" value="ECO:0007669"/>
    <property type="project" value="UniProtKB-KW"/>
</dbReference>
<gene>
    <name evidence="3" type="ORF">S03H2_51369</name>
</gene>
<sequence length="260" mass="27320">IAALGITEDTVLAVFTPRNAHGEEPPSHIASAMRDADVIFMPLTYSMTHASATKEARKNGARIVSMGDFNVHMLEDGGIEADFLAIAKVVDQVAEAFTRGKKVRVTTRQGTGLRIDISGRSGHSEPGFSHKPGSISSPPNIEANVGPLEGSTEGTLIVDGSIPHPALGVIIEPISVTVKKGKVVEIDGGIQAEKLRCILSHMEDRNMYNVAELGIGLNPCSGISGSMLEDEGACGTCHIGIGDNTSFEGSVKAKSHIDLI</sequence>
<name>X1IU18_9ZZZZ</name>
<proteinExistence type="predicted"/>
<dbReference type="SUPFAM" id="SSF144052">
    <property type="entry name" value="Thermophilic metalloprotease-like"/>
    <property type="match status" value="1"/>
</dbReference>
<keyword evidence="1" id="KW-0479">Metal-binding</keyword>
<feature type="non-terminal residue" evidence="3">
    <location>
        <position position="1"/>
    </location>
</feature>
<evidence type="ECO:0000256" key="2">
    <source>
        <dbReference type="SAM" id="MobiDB-lite"/>
    </source>
</evidence>
<dbReference type="GO" id="GO:0004177">
    <property type="term" value="F:aminopeptidase activity"/>
    <property type="evidence" value="ECO:0007669"/>
    <property type="project" value="InterPro"/>
</dbReference>
<dbReference type="InterPro" id="IPR052170">
    <property type="entry name" value="M29_Exopeptidase"/>
</dbReference>
<dbReference type="Pfam" id="PF26233">
    <property type="entry name" value="NicX"/>
    <property type="match status" value="1"/>
</dbReference>
<dbReference type="EMBL" id="BARU01032586">
    <property type="protein sequence ID" value="GAH72770.1"/>
    <property type="molecule type" value="Genomic_DNA"/>
</dbReference>
<protein>
    <recommendedName>
        <fullName evidence="4">Leucyl aminopeptidase</fullName>
    </recommendedName>
</protein>
<dbReference type="GO" id="GO:0006508">
    <property type="term" value="P:proteolysis"/>
    <property type="evidence" value="ECO:0007669"/>
    <property type="project" value="InterPro"/>
</dbReference>
<evidence type="ECO:0008006" key="4">
    <source>
        <dbReference type="Google" id="ProtNLM"/>
    </source>
</evidence>
<reference evidence="3" key="1">
    <citation type="journal article" date="2014" name="Front. Microbiol.">
        <title>High frequency of phylogenetically diverse reductive dehalogenase-homologous genes in deep subseafloor sedimentary metagenomes.</title>
        <authorList>
            <person name="Kawai M."/>
            <person name="Futagami T."/>
            <person name="Toyoda A."/>
            <person name="Takaki Y."/>
            <person name="Nishi S."/>
            <person name="Hori S."/>
            <person name="Arai W."/>
            <person name="Tsubouchi T."/>
            <person name="Morono Y."/>
            <person name="Uchiyama I."/>
            <person name="Ito T."/>
            <person name="Fujiyama A."/>
            <person name="Inagaki F."/>
            <person name="Takami H."/>
        </authorList>
    </citation>
    <scope>NUCLEOTIDE SEQUENCE</scope>
    <source>
        <strain evidence="3">Expedition CK06-06</strain>
    </source>
</reference>
<comment type="caution">
    <text evidence="3">The sequence shown here is derived from an EMBL/GenBank/DDBJ whole genome shotgun (WGS) entry which is preliminary data.</text>
</comment>
<feature type="region of interest" description="Disordered" evidence="2">
    <location>
        <begin position="114"/>
        <end position="148"/>
    </location>
</feature>